<sequence length="274" mass="29904">MSTAPELRQEGSLRLGGTVILWWAFDAPELAAWRYAQPETFGEPDTSHVSLSADFLALAASRAGDSEVQVLAPWSVFQPEFDWPADAAACGCLERNGFADVARELNGDTLVPSPGPVFDRFLVKAEVLEALSAATKADSETSFNTWASVVGVDHSYFAPAFADLTEPTDVIRRSSQTKHTGEAHEAYNRAFDAYFYGGLPVRLGRTSKSVYIDTLESRHGYAYGDAGGETVSRELSTINSMRLVRRFCCTSVEERGMKVFASKLERVAEATSHA</sequence>
<organism evidence="1">
    <name type="scientific">Herbiconiux sp. A18JL235</name>
    <dbReference type="NCBI Taxonomy" id="3152363"/>
    <lineage>
        <taxon>Bacteria</taxon>
        <taxon>Bacillati</taxon>
        <taxon>Actinomycetota</taxon>
        <taxon>Actinomycetes</taxon>
        <taxon>Micrococcales</taxon>
        <taxon>Microbacteriaceae</taxon>
        <taxon>Herbiconiux</taxon>
    </lineage>
</organism>
<evidence type="ECO:0000313" key="1">
    <source>
        <dbReference type="EMBL" id="XDI06527.1"/>
    </source>
</evidence>
<reference evidence="1" key="1">
    <citation type="submission" date="2024-05" db="EMBL/GenBank/DDBJ databases">
        <title>Herbiconiux sp. A18JL235.</title>
        <authorList>
            <person name="Zhang G."/>
        </authorList>
    </citation>
    <scope>NUCLEOTIDE SEQUENCE</scope>
    <source>
        <strain evidence="1">A18JL235</strain>
    </source>
</reference>
<accession>A0AB39BKC1</accession>
<proteinExistence type="predicted"/>
<dbReference type="EMBL" id="CP162511">
    <property type="protein sequence ID" value="XDI06527.1"/>
    <property type="molecule type" value="Genomic_DNA"/>
</dbReference>
<dbReference type="AlphaFoldDB" id="A0AB39BKC1"/>
<dbReference type="RefSeq" id="WP_368498907.1">
    <property type="nucleotide sequence ID" value="NZ_CP162511.1"/>
</dbReference>
<protein>
    <submittedName>
        <fullName evidence="1">Uncharacterized protein</fullName>
    </submittedName>
</protein>
<name>A0AB39BKC1_9MICO</name>
<gene>
    <name evidence="1" type="ORF">ABFY20_05370</name>
</gene>